<dbReference type="InterPro" id="IPR013022">
    <property type="entry name" value="Xyl_isomerase-like_TIM-brl"/>
</dbReference>
<name>A0A1S8D248_9PROT</name>
<dbReference type="Pfam" id="PF01261">
    <property type="entry name" value="AP_endonuc_2"/>
    <property type="match status" value="1"/>
</dbReference>
<evidence type="ECO:0000259" key="1">
    <source>
        <dbReference type="Pfam" id="PF01261"/>
    </source>
</evidence>
<dbReference type="InterPro" id="IPR036237">
    <property type="entry name" value="Xyl_isomerase-like_sf"/>
</dbReference>
<dbReference type="InterPro" id="IPR050312">
    <property type="entry name" value="IolE/XylAMocC-like"/>
</dbReference>
<gene>
    <name evidence="2" type="ORF">APZ41_014900</name>
</gene>
<feature type="domain" description="Xylose isomerase-like TIM barrel" evidence="1">
    <location>
        <begin position="29"/>
        <end position="258"/>
    </location>
</feature>
<keyword evidence="3" id="KW-1185">Reference proteome</keyword>
<dbReference type="PANTHER" id="PTHR12110">
    <property type="entry name" value="HYDROXYPYRUVATE ISOMERASE"/>
    <property type="match status" value="1"/>
</dbReference>
<organism evidence="2 3">
    <name type="scientific">Roseomonas mucosa</name>
    <dbReference type="NCBI Taxonomy" id="207340"/>
    <lineage>
        <taxon>Bacteria</taxon>
        <taxon>Pseudomonadati</taxon>
        <taxon>Pseudomonadota</taxon>
        <taxon>Alphaproteobacteria</taxon>
        <taxon>Acetobacterales</taxon>
        <taxon>Roseomonadaceae</taxon>
        <taxon>Roseomonas</taxon>
    </lineage>
</organism>
<comment type="caution">
    <text evidence="2">The sequence shown here is derived from an EMBL/GenBank/DDBJ whole genome shotgun (WGS) entry which is preliminary data.</text>
</comment>
<evidence type="ECO:0000313" key="3">
    <source>
        <dbReference type="Proteomes" id="UP000054844"/>
    </source>
</evidence>
<dbReference type="GO" id="GO:0004519">
    <property type="term" value="F:endonuclease activity"/>
    <property type="evidence" value="ECO:0007669"/>
    <property type="project" value="UniProtKB-KW"/>
</dbReference>
<proteinExistence type="predicted"/>
<keyword evidence="2" id="KW-0255">Endonuclease</keyword>
<keyword evidence="2" id="KW-0540">Nuclease</keyword>
<evidence type="ECO:0000313" key="2">
    <source>
        <dbReference type="EMBL" id="ONH82373.1"/>
    </source>
</evidence>
<dbReference type="EMBL" id="LLWF02000057">
    <property type="protein sequence ID" value="ONH82373.1"/>
    <property type="molecule type" value="Genomic_DNA"/>
</dbReference>
<keyword evidence="2" id="KW-0378">Hydrolase</keyword>
<dbReference type="PANTHER" id="PTHR12110:SF52">
    <property type="entry name" value="XYLOSE ISOMERASE"/>
    <property type="match status" value="1"/>
</dbReference>
<dbReference type="Proteomes" id="UP000054844">
    <property type="component" value="Unassembled WGS sequence"/>
</dbReference>
<dbReference type="Gene3D" id="3.20.20.150">
    <property type="entry name" value="Divalent-metal-dependent TIM barrel enzymes"/>
    <property type="match status" value="1"/>
</dbReference>
<reference evidence="2" key="1">
    <citation type="submission" date="2016-12" db="EMBL/GenBank/DDBJ databases">
        <title>Draft genome sequence of Roseomonas mucosa strain AU37, isolated from a peripheral intravenous catheter.</title>
        <authorList>
            <person name="Choudhury M.A."/>
            <person name="Sidjabat H.E."/>
            <person name="Wailan A.M."/>
            <person name="Zhang L."/>
            <person name="Marsh N.M."/>
            <person name="Rickard C.M."/>
            <person name="Davies M."/>
            <person name="Mcmillan D.J."/>
        </authorList>
    </citation>
    <scope>NUCLEOTIDE SEQUENCE [LARGE SCALE GENOMIC DNA]</scope>
    <source>
        <strain evidence="2">AU37</strain>
    </source>
</reference>
<dbReference type="SUPFAM" id="SSF51658">
    <property type="entry name" value="Xylose isomerase-like"/>
    <property type="match status" value="1"/>
</dbReference>
<accession>A0A1S8D248</accession>
<dbReference type="AlphaFoldDB" id="A0A1S8D248"/>
<protein>
    <submittedName>
        <fullName evidence="2">Endonuclease</fullName>
    </submittedName>
</protein>
<dbReference type="OrthoDB" id="9787068at2"/>
<sequence>MAKSDPGPLSLNTATVKERWGLAECIEGCARHGIPGISPWRDVLQAMGVEEAARQIRDAGLTVTGLCRGGMFTAPDAAGRAAAIEDNRRAIAEAHAIGAACLVMVCGGLPPGSRDLPGAREMVREGLHAIMGEARDAGVTIALEPLHPMTCADRSVLATLGQALDLCEELGRGSGVALDVYHVWWDPDLARQMRRARGRIAAFHTCDWLVPTTDTVFDRGLPGDGVIDIPAIRAMAEEAGWPGGAEVEILSRRWWARDPDEVLPLLKERHQSAC</sequence>
<dbReference type="STRING" id="207340.APZ41_014900"/>